<gene>
    <name evidence="1" type="ORF">SDJN03_22827</name>
</gene>
<reference evidence="1 2" key="1">
    <citation type="journal article" date="2021" name="Hortic Res">
        <title>The domestication of Cucurbita argyrosperma as revealed by the genome of its wild relative.</title>
        <authorList>
            <person name="Barrera-Redondo J."/>
            <person name="Sanchez-de la Vega G."/>
            <person name="Aguirre-Liguori J.A."/>
            <person name="Castellanos-Morales G."/>
            <person name="Gutierrez-Guerrero Y.T."/>
            <person name="Aguirre-Dugua X."/>
            <person name="Aguirre-Planter E."/>
            <person name="Tenaillon M.I."/>
            <person name="Lira-Saade R."/>
            <person name="Eguiarte L.E."/>
        </authorList>
    </citation>
    <scope>NUCLEOTIDE SEQUENCE [LARGE SCALE GENOMIC DNA]</scope>
    <source>
        <strain evidence="1">JBR-2021</strain>
    </source>
</reference>
<name>A0AAV6MA49_9ROSI</name>
<feature type="non-terminal residue" evidence="1">
    <location>
        <position position="1"/>
    </location>
</feature>
<evidence type="ECO:0000313" key="2">
    <source>
        <dbReference type="Proteomes" id="UP000685013"/>
    </source>
</evidence>
<protein>
    <submittedName>
        <fullName evidence="1">Uncharacterized protein</fullName>
    </submittedName>
</protein>
<dbReference type="AlphaFoldDB" id="A0AAV6MA49"/>
<dbReference type="Proteomes" id="UP000685013">
    <property type="component" value="Chromosome 15"/>
</dbReference>
<sequence>MGSCNETEETILRFGIEGEDLGRPWVGLLNLGRPSAGLLKLGGPWVGLLKLGRPCVALLKLGLPWAGLLQLGRLGKAAECRATSYVLKTLLQNPTSQER</sequence>
<proteinExistence type="predicted"/>
<keyword evidence="2" id="KW-1185">Reference proteome</keyword>
<evidence type="ECO:0000313" key="1">
    <source>
        <dbReference type="EMBL" id="KAG6578379.1"/>
    </source>
</evidence>
<comment type="caution">
    <text evidence="1">The sequence shown here is derived from an EMBL/GenBank/DDBJ whole genome shotgun (WGS) entry which is preliminary data.</text>
</comment>
<organism evidence="1 2">
    <name type="scientific">Cucurbita argyrosperma subsp. sororia</name>
    <dbReference type="NCBI Taxonomy" id="37648"/>
    <lineage>
        <taxon>Eukaryota</taxon>
        <taxon>Viridiplantae</taxon>
        <taxon>Streptophyta</taxon>
        <taxon>Embryophyta</taxon>
        <taxon>Tracheophyta</taxon>
        <taxon>Spermatophyta</taxon>
        <taxon>Magnoliopsida</taxon>
        <taxon>eudicotyledons</taxon>
        <taxon>Gunneridae</taxon>
        <taxon>Pentapetalae</taxon>
        <taxon>rosids</taxon>
        <taxon>fabids</taxon>
        <taxon>Cucurbitales</taxon>
        <taxon>Cucurbitaceae</taxon>
        <taxon>Cucurbiteae</taxon>
        <taxon>Cucurbita</taxon>
    </lineage>
</organism>
<accession>A0AAV6MA49</accession>
<dbReference type="EMBL" id="JAGKQH010000015">
    <property type="protein sequence ID" value="KAG6578379.1"/>
    <property type="molecule type" value="Genomic_DNA"/>
</dbReference>